<dbReference type="PANTHER" id="PTHR45623:SF14">
    <property type="entry name" value="CHROMODOMAIN-HELICASE-DNA-BINDING PROTEIN 1"/>
    <property type="match status" value="1"/>
</dbReference>
<dbReference type="PROSITE" id="PS50013">
    <property type="entry name" value="CHROMO_2"/>
    <property type="match status" value="2"/>
</dbReference>
<feature type="compositionally biased region" description="Polar residues" evidence="17">
    <location>
        <begin position="1798"/>
        <end position="1807"/>
    </location>
</feature>
<dbReference type="InterPro" id="IPR016197">
    <property type="entry name" value="Chromo-like_dom_sf"/>
</dbReference>
<dbReference type="SMART" id="SM00487">
    <property type="entry name" value="DEXDc"/>
    <property type="match status" value="1"/>
</dbReference>
<evidence type="ECO:0000256" key="2">
    <source>
        <dbReference type="ARBA" id="ARBA00004286"/>
    </source>
</evidence>
<evidence type="ECO:0000256" key="4">
    <source>
        <dbReference type="ARBA" id="ARBA00022454"/>
    </source>
</evidence>
<dbReference type="GO" id="GO:0003677">
    <property type="term" value="F:DNA binding"/>
    <property type="evidence" value="ECO:0007669"/>
    <property type="project" value="UniProtKB-KW"/>
</dbReference>
<dbReference type="InterPro" id="IPR023780">
    <property type="entry name" value="Chromo_domain"/>
</dbReference>
<dbReference type="SMART" id="SM01176">
    <property type="entry name" value="DUF4208"/>
    <property type="match status" value="1"/>
</dbReference>
<dbReference type="SUPFAM" id="SSF54160">
    <property type="entry name" value="Chromo domain-like"/>
    <property type="match status" value="2"/>
</dbReference>
<dbReference type="PROSITE" id="PS51194">
    <property type="entry name" value="HELICASE_CTER"/>
    <property type="match status" value="1"/>
</dbReference>
<keyword evidence="8" id="KW-0067">ATP-binding</keyword>
<dbReference type="InterPro" id="IPR014001">
    <property type="entry name" value="Helicase_ATP-bd"/>
</dbReference>
<protein>
    <recommendedName>
        <fullName evidence="15">Chromodomain-helicase-DNA-binding protein 1</fullName>
    </recommendedName>
    <alternativeName>
        <fullName evidence="16">ATP-dependent helicase CHD1</fullName>
    </alternativeName>
</protein>
<dbReference type="InterPro" id="IPR027417">
    <property type="entry name" value="P-loop_NTPase"/>
</dbReference>
<evidence type="ECO:0000259" key="19">
    <source>
        <dbReference type="PROSITE" id="PS51192"/>
    </source>
</evidence>
<keyword evidence="10" id="KW-0805">Transcription regulation</keyword>
<evidence type="ECO:0000256" key="5">
    <source>
        <dbReference type="ARBA" id="ARBA00022737"/>
    </source>
</evidence>
<feature type="compositionally biased region" description="Basic and acidic residues" evidence="17">
    <location>
        <begin position="1673"/>
        <end position="1685"/>
    </location>
</feature>
<keyword evidence="6" id="KW-0547">Nucleotide-binding</keyword>
<feature type="compositionally biased region" description="Basic residues" evidence="17">
    <location>
        <begin position="1506"/>
        <end position="1516"/>
    </location>
</feature>
<dbReference type="InterPro" id="IPR001650">
    <property type="entry name" value="Helicase_C-like"/>
</dbReference>
<feature type="compositionally biased region" description="Acidic residues" evidence="17">
    <location>
        <begin position="149"/>
        <end position="164"/>
    </location>
</feature>
<keyword evidence="9" id="KW-0156">Chromatin regulator</keyword>
<feature type="domain" description="Chromo" evidence="18">
    <location>
        <begin position="475"/>
        <end position="537"/>
    </location>
</feature>
<evidence type="ECO:0000256" key="13">
    <source>
        <dbReference type="ARBA" id="ARBA00023242"/>
    </source>
</evidence>
<feature type="compositionally biased region" description="Polar residues" evidence="17">
    <location>
        <begin position="1478"/>
        <end position="1497"/>
    </location>
</feature>
<evidence type="ECO:0000256" key="12">
    <source>
        <dbReference type="ARBA" id="ARBA00023163"/>
    </source>
</evidence>
<feature type="domain" description="Chromo" evidence="18">
    <location>
        <begin position="383"/>
        <end position="450"/>
    </location>
</feature>
<dbReference type="Gene3D" id="2.40.50.40">
    <property type="match status" value="2"/>
</dbReference>
<dbReference type="InterPro" id="IPR025260">
    <property type="entry name" value="CHD1-like_C"/>
</dbReference>
<evidence type="ECO:0000256" key="10">
    <source>
        <dbReference type="ARBA" id="ARBA00023015"/>
    </source>
</evidence>
<evidence type="ECO:0000256" key="9">
    <source>
        <dbReference type="ARBA" id="ARBA00022853"/>
    </source>
</evidence>
<evidence type="ECO:0000256" key="1">
    <source>
        <dbReference type="ARBA" id="ARBA00004123"/>
    </source>
</evidence>
<feature type="domain" description="Helicase C-terminal" evidence="20">
    <location>
        <begin position="876"/>
        <end position="1027"/>
    </location>
</feature>
<feature type="compositionally biased region" description="Low complexity" evidence="17">
    <location>
        <begin position="130"/>
        <end position="143"/>
    </location>
</feature>
<evidence type="ECO:0000259" key="20">
    <source>
        <dbReference type="PROSITE" id="PS51194"/>
    </source>
</evidence>
<feature type="region of interest" description="Disordered" evidence="17">
    <location>
        <begin position="1"/>
        <end position="324"/>
    </location>
</feature>
<dbReference type="Gene3D" id="3.40.50.10810">
    <property type="entry name" value="Tandem AAA-ATPase domain"/>
    <property type="match status" value="1"/>
</dbReference>
<dbReference type="InterPro" id="IPR000953">
    <property type="entry name" value="Chromo/chromo_shadow_dom"/>
</dbReference>
<dbReference type="FunFam" id="2.40.50.40:FF:000014">
    <property type="entry name" value="Chromodomain-helicase-DNA-binding protein 2 isoform 1"/>
    <property type="match status" value="1"/>
</dbReference>
<dbReference type="CDD" id="cd18666">
    <property type="entry name" value="CD1_tandem_CHD1-2_like"/>
    <property type="match status" value="1"/>
</dbReference>
<dbReference type="FunFam" id="3.40.50.10810:FF:000007">
    <property type="entry name" value="Chromodomain-helicase-DNA-binding protein 2 isoform 1"/>
    <property type="match status" value="1"/>
</dbReference>
<comment type="similarity">
    <text evidence="3">Belongs to the SNF2/RAD54 helicase family.</text>
</comment>
<feature type="compositionally biased region" description="Low complexity" evidence="17">
    <location>
        <begin position="97"/>
        <end position="106"/>
    </location>
</feature>
<feature type="region of interest" description="Disordered" evidence="17">
    <location>
        <begin position="1425"/>
        <end position="1531"/>
    </location>
</feature>
<feature type="compositionally biased region" description="Low complexity" evidence="17">
    <location>
        <begin position="269"/>
        <end position="279"/>
    </location>
</feature>
<keyword evidence="13" id="KW-0539">Nucleus</keyword>
<dbReference type="Gene3D" id="1.10.10.60">
    <property type="entry name" value="Homeodomain-like"/>
    <property type="match status" value="1"/>
</dbReference>
<reference evidence="21 22" key="1">
    <citation type="submission" date="2024-02" db="EMBL/GenBank/DDBJ databases">
        <title>A chromosome-level genome assembly of Drosophila madeirensis, a fruit fly species endemic to Madeira island.</title>
        <authorList>
            <person name="Tomihara K."/>
            <person name="Llopart A."/>
            <person name="Yamamoto D."/>
        </authorList>
    </citation>
    <scope>NUCLEOTIDE SEQUENCE [LARGE SCALE GENOMIC DNA]</scope>
    <source>
        <strain evidence="21 22">RF1</strain>
    </source>
</reference>
<dbReference type="CDD" id="cd18793">
    <property type="entry name" value="SF2_C_SNF"/>
    <property type="match status" value="1"/>
</dbReference>
<organism evidence="21 22">
    <name type="scientific">Drosophila madeirensis</name>
    <name type="common">Fruit fly</name>
    <dbReference type="NCBI Taxonomy" id="30013"/>
    <lineage>
        <taxon>Eukaryota</taxon>
        <taxon>Metazoa</taxon>
        <taxon>Ecdysozoa</taxon>
        <taxon>Arthropoda</taxon>
        <taxon>Hexapoda</taxon>
        <taxon>Insecta</taxon>
        <taxon>Pterygota</taxon>
        <taxon>Neoptera</taxon>
        <taxon>Endopterygota</taxon>
        <taxon>Diptera</taxon>
        <taxon>Brachycera</taxon>
        <taxon>Muscomorpha</taxon>
        <taxon>Ephydroidea</taxon>
        <taxon>Drosophilidae</taxon>
        <taxon>Drosophila</taxon>
        <taxon>Sophophora</taxon>
    </lineage>
</organism>
<dbReference type="InterPro" id="IPR056302">
    <property type="entry name" value="CHD1-2/Hrp3_HTH"/>
</dbReference>
<evidence type="ECO:0000259" key="18">
    <source>
        <dbReference type="PROSITE" id="PS50013"/>
    </source>
</evidence>
<evidence type="ECO:0000256" key="8">
    <source>
        <dbReference type="ARBA" id="ARBA00022840"/>
    </source>
</evidence>
<dbReference type="CDD" id="cd17993">
    <property type="entry name" value="DEXHc_CHD1_2"/>
    <property type="match status" value="1"/>
</dbReference>
<feature type="compositionally biased region" description="Low complexity" evidence="17">
    <location>
        <begin position="28"/>
        <end position="56"/>
    </location>
</feature>
<dbReference type="Pfam" id="PF23588">
    <property type="entry name" value="HTH_CHD1_Hrp3"/>
    <property type="match status" value="1"/>
</dbReference>
<dbReference type="InterPro" id="IPR038718">
    <property type="entry name" value="SNF2-like_sf"/>
</dbReference>
<dbReference type="Pfam" id="PF00176">
    <property type="entry name" value="SNF2-rel_dom"/>
    <property type="match status" value="1"/>
</dbReference>
<dbReference type="Pfam" id="PF18375">
    <property type="entry name" value="CDH1_2_SANT_HL1"/>
    <property type="match status" value="1"/>
</dbReference>
<evidence type="ECO:0000256" key="14">
    <source>
        <dbReference type="ARBA" id="ARBA00049360"/>
    </source>
</evidence>
<dbReference type="GO" id="GO:0000785">
    <property type="term" value="C:chromatin"/>
    <property type="evidence" value="ECO:0007669"/>
    <property type="project" value="TreeGrafter"/>
</dbReference>
<keyword evidence="4" id="KW-0158">Chromosome</keyword>
<dbReference type="GO" id="GO:0005634">
    <property type="term" value="C:nucleus"/>
    <property type="evidence" value="ECO:0007669"/>
    <property type="project" value="UniProtKB-SubCell"/>
</dbReference>
<feature type="compositionally biased region" description="Acidic residues" evidence="17">
    <location>
        <begin position="172"/>
        <end position="187"/>
    </location>
</feature>
<feature type="compositionally biased region" description="Polar residues" evidence="17">
    <location>
        <begin position="1702"/>
        <end position="1714"/>
    </location>
</feature>
<dbReference type="SMART" id="SM00298">
    <property type="entry name" value="CHROMO"/>
    <property type="match status" value="2"/>
</dbReference>
<feature type="domain" description="Helicase ATP-binding" evidence="19">
    <location>
        <begin position="576"/>
        <end position="746"/>
    </location>
</feature>
<keyword evidence="11" id="KW-0238">DNA-binding</keyword>
<dbReference type="InterPro" id="IPR002464">
    <property type="entry name" value="DNA/RNA_helicase_DEAH_CS"/>
</dbReference>
<feature type="compositionally biased region" description="Acidic residues" evidence="17">
    <location>
        <begin position="243"/>
        <end position="255"/>
    </location>
</feature>
<dbReference type="PROSITE" id="PS51192">
    <property type="entry name" value="HELICASE_ATP_BIND_1"/>
    <property type="match status" value="1"/>
</dbReference>
<evidence type="ECO:0000256" key="15">
    <source>
        <dbReference type="ARBA" id="ARBA00074667"/>
    </source>
</evidence>
<accession>A0AAU9FF13</accession>
<dbReference type="SMART" id="SM00490">
    <property type="entry name" value="HELICc"/>
    <property type="match status" value="1"/>
</dbReference>
<dbReference type="PROSITE" id="PS00690">
    <property type="entry name" value="DEAH_ATP_HELICASE"/>
    <property type="match status" value="1"/>
</dbReference>
<feature type="compositionally biased region" description="Acidic residues" evidence="17">
    <location>
        <begin position="1124"/>
        <end position="1137"/>
    </location>
</feature>
<comment type="subcellular location">
    <subcellularLocation>
        <location evidence="2">Chromosome</location>
    </subcellularLocation>
    <subcellularLocation>
        <location evidence="1">Nucleus</location>
    </subcellularLocation>
</comment>
<dbReference type="Proteomes" id="UP001500889">
    <property type="component" value="Chromosome U"/>
</dbReference>
<feature type="region of interest" description="Disordered" evidence="17">
    <location>
        <begin position="1158"/>
        <end position="1220"/>
    </location>
</feature>
<feature type="region of interest" description="Disordered" evidence="17">
    <location>
        <begin position="1636"/>
        <end position="1887"/>
    </location>
</feature>
<dbReference type="GO" id="GO:0042393">
    <property type="term" value="F:histone binding"/>
    <property type="evidence" value="ECO:0007669"/>
    <property type="project" value="TreeGrafter"/>
</dbReference>
<dbReference type="PANTHER" id="PTHR45623">
    <property type="entry name" value="CHROMODOMAIN-HELICASE-DNA-BINDING PROTEIN 3-RELATED-RELATED"/>
    <property type="match status" value="1"/>
</dbReference>
<feature type="compositionally biased region" description="Basic and acidic residues" evidence="17">
    <location>
        <begin position="1826"/>
        <end position="1846"/>
    </location>
</feature>
<feature type="region of interest" description="Disordered" evidence="17">
    <location>
        <begin position="1111"/>
        <end position="1137"/>
    </location>
</feature>
<feature type="compositionally biased region" description="Basic residues" evidence="17">
    <location>
        <begin position="230"/>
        <end position="239"/>
    </location>
</feature>
<dbReference type="Pfam" id="PF13907">
    <property type="entry name" value="CHD1-like_C"/>
    <property type="match status" value="1"/>
</dbReference>
<evidence type="ECO:0000256" key="7">
    <source>
        <dbReference type="ARBA" id="ARBA00022801"/>
    </source>
</evidence>
<dbReference type="SUPFAM" id="SSF52540">
    <property type="entry name" value="P-loop containing nucleoside triphosphate hydrolases"/>
    <property type="match status" value="2"/>
</dbReference>
<evidence type="ECO:0000256" key="3">
    <source>
        <dbReference type="ARBA" id="ARBA00007025"/>
    </source>
</evidence>
<evidence type="ECO:0000256" key="16">
    <source>
        <dbReference type="ARBA" id="ARBA00076717"/>
    </source>
</evidence>
<feature type="region of interest" description="Disordered" evidence="17">
    <location>
        <begin position="1913"/>
        <end position="1941"/>
    </location>
</feature>
<dbReference type="Gene3D" id="3.40.50.300">
    <property type="entry name" value="P-loop containing nucleotide triphosphate hydrolases"/>
    <property type="match status" value="1"/>
</dbReference>
<keyword evidence="22" id="KW-1185">Reference proteome</keyword>
<feature type="compositionally biased region" description="Polar residues" evidence="17">
    <location>
        <begin position="1"/>
        <end position="14"/>
    </location>
</feature>
<name>A0AAU9FF13_DROMD</name>
<dbReference type="InterPro" id="IPR023779">
    <property type="entry name" value="Chromodomain_CS"/>
</dbReference>
<dbReference type="GO" id="GO:0016887">
    <property type="term" value="F:ATP hydrolysis activity"/>
    <property type="evidence" value="ECO:0007669"/>
    <property type="project" value="TreeGrafter"/>
</dbReference>
<evidence type="ECO:0000256" key="6">
    <source>
        <dbReference type="ARBA" id="ARBA00022741"/>
    </source>
</evidence>
<dbReference type="EMBL" id="AP029264">
    <property type="protein sequence ID" value="BFF94261.1"/>
    <property type="molecule type" value="Genomic_DNA"/>
</dbReference>
<dbReference type="GO" id="GO:0034728">
    <property type="term" value="P:nucleosome organization"/>
    <property type="evidence" value="ECO:0007669"/>
    <property type="project" value="TreeGrafter"/>
</dbReference>
<dbReference type="InterPro" id="IPR049730">
    <property type="entry name" value="SNF2/RAD54-like_C"/>
</dbReference>
<dbReference type="Pfam" id="PF00385">
    <property type="entry name" value="Chromo"/>
    <property type="match status" value="2"/>
</dbReference>
<feature type="compositionally biased region" description="Basic residues" evidence="17">
    <location>
        <begin position="1428"/>
        <end position="1438"/>
    </location>
</feature>
<proteinExistence type="inferred from homology"/>
<dbReference type="Pfam" id="PF00271">
    <property type="entry name" value="Helicase_C"/>
    <property type="match status" value="1"/>
</dbReference>
<dbReference type="InterPro" id="IPR000330">
    <property type="entry name" value="SNF2_N"/>
</dbReference>
<dbReference type="InterPro" id="IPR040793">
    <property type="entry name" value="CDH1_2_SANT_HL1"/>
</dbReference>
<dbReference type="GO" id="GO:0140658">
    <property type="term" value="F:ATP-dependent chromatin remodeler activity"/>
    <property type="evidence" value="ECO:0007669"/>
    <property type="project" value="TreeGrafter"/>
</dbReference>
<feature type="compositionally biased region" description="Basic and acidic residues" evidence="17">
    <location>
        <begin position="1926"/>
        <end position="1941"/>
    </location>
</feature>
<dbReference type="FunFam" id="3.40.50.300:FF:000130">
    <property type="entry name" value="Chromodomain-helicase-DNA-binding protein 2 isoform 1"/>
    <property type="match status" value="1"/>
</dbReference>
<evidence type="ECO:0000256" key="17">
    <source>
        <dbReference type="SAM" id="MobiDB-lite"/>
    </source>
</evidence>
<evidence type="ECO:0000256" key="11">
    <source>
        <dbReference type="ARBA" id="ARBA00023125"/>
    </source>
</evidence>
<dbReference type="CDD" id="cd18659">
    <property type="entry name" value="CD2_tandem"/>
    <property type="match status" value="1"/>
</dbReference>
<feature type="compositionally biased region" description="Basic and acidic residues" evidence="17">
    <location>
        <begin position="1859"/>
        <end position="1876"/>
    </location>
</feature>
<evidence type="ECO:0000313" key="21">
    <source>
        <dbReference type="EMBL" id="BFF94261.1"/>
    </source>
</evidence>
<dbReference type="PROSITE" id="PS00598">
    <property type="entry name" value="CHROMO_1"/>
    <property type="match status" value="1"/>
</dbReference>
<dbReference type="FunFam" id="1.10.10.60:FF:000376">
    <property type="entry name" value="Chromodomain-helicase-DNA-binding protein 1"/>
    <property type="match status" value="1"/>
</dbReference>
<gene>
    <name evidence="21" type="ORF">DMAD_11946</name>
</gene>
<keyword evidence="5" id="KW-0677">Repeat</keyword>
<dbReference type="GO" id="GO:0005524">
    <property type="term" value="F:ATP binding"/>
    <property type="evidence" value="ECO:0007669"/>
    <property type="project" value="UniProtKB-KW"/>
</dbReference>
<sequence length="1941" mass="218528">MSQALNESANSIGSDEQDEPRDEANGTDNSDSGSGSGSSGSDSDSDSSSGNSSDGRSSPEPDVNKSTSTSVAGFPPTAAAAQADSKTNGFTDDQEESSSGGSSGSDSDSEPEENRARGDQTATGGKLSANTSTSTNSSSSSSTKPPQQNDEEENDDDDDDEETETVQQQQEQEQEQAEASADDDDASDSSANASPTSSSSSSEDEEEDYRPKRTRQARKPPTAAPDKSKRAPPPKKKKKTWDSDESDESDDSDDESSAHKRKPTPATTSRSKSVPQQQPQRRRVKSFSSEDSDDDDASKRCATRRTGAAVSYKEASEDEATDSEDLLECEYDETQAAASAAAAVEDEKCETIERILAQRMGRRGCTGNKTTIYAIEEPQAKAEEVEKVAEAETEADDQEEEEQFLIKWKGWSYIHNTWESERTLRDMKAKGMKKLDNFIKKEQEQAYWRRYAGPEDIDYFECQLELQHELLKSYNNVDRIIAKGSKPDVGTDEFLCKWQSLPYAEATWEDATLVLRKWQRCAEQFHDRESSKCTPSRHCRVLKYRPKFSRIKNQPDYLVAGLVLRDYQMDGLNWLLHSWAKENSVILADEMGLGKTIQTICFLYSLFKVHHLYGPFLCVVPLSTMTAWQREFDLWAPDMNVVTYLGDIKSREMIQQYEWQFEGSKRLKFNCILTTYEIVLKDKQFLGTLQWAALLVDEAHRLKNDDSLLYKSLKEFDTNHRLLITGTPLQNSLKELWALLHFIMPEKFDTWDNFELQHGNAEDKGYTRLHQQLEPYILRRVKKDVEKSLPAKVEQILRVEMTSLQKQYYKWILTKNFDALRKGKKGSTSTFLNIVIELKKCCNHAALIRPSEFELMGLQQDEALQTLLKGSGKLVLLDKLLCRLKETGHRVLIFSQMVRMLDVLADYLQKRHFPFQRLDGSIKGEMRRQALDHFNAEGSQDFCFLLSTRAGGLGINLATADTVIIFDSDWNPQNDLQAQARAHRIGQKNQVNIYRLVTARSVEEQIVERAKQKMVLDHLVIQRMDTTGRTVLDKSGNGHSSNSNPFNKDDLSAILKFGAEELFKDEPEHDEHELVCDIDEILRRAETRNDDPDMPGDDLLSAFKVASIATFEEEPSESNKQDADAGDEAEDDSKDWDDIIPEGFRKVIVDQEKAKEMEDLYLPPRRKTAAANQNESKRGGGKGGRGKQADDSGDSEYELGSDASGDEGRPRKRGRPTMKEKITGFTDAELRRFIRSYKKFPAPLHRMEAIACDAELQEKPLAELKRLGEMLHDRCVQFLEEHKEEELKTVPDDTPGAKQRRARATYSVKLGGVSFNAKKLLTSEQELQPLNEIIPSAAAERQQWTFNIKTRAPVFDVEWGNEEDTKLLCGIYQYGIGSWEQMKLDPTLKLTDKILLNDTRKPQAKQLQTRAEYLLKIIKKNVELTKKGGQKRQRRPRAARNNAESKAGSNNTASGATAEGKALAEAEETADGGRGALDNSSSHLDPSSTASPHQTAGSEGAVTAQKTKKAKARSKKTSASDNNGNKPMHFTANNEPRALEVLGDLDPSIFNECKEKMRPVKKALKALDQPDLSLSDQDQMQHTRDCLLQIGRQIDVCLQPYGDSEKKEWRSNLWYFVSKFTELDAKHLFKIYKHALKQQHGRESGGKSGKSRAGSKEDSVSPSKSRRNGLPADTKDKDRERERDKSGKKKRKDKDKERAGQSRYSDGGTPSSGRFANDSPLKRKRDENDVDGGGGSVAVVGAGISDQLKSMSFKRQNMERHEERKKHHRSSEYYGGSGAPPPGSYEGSSSNARRAGLNSPSTPNSRSARGGGGYETLPAPSGYTPDLERWHARERYSLEYKRDRYEVGYPRSGGPPGGYHRDHRERERDRRPDKRRYPPHLPPHAYPSHYLPTNYYMPNGIVPGIVPPPPGYRSDPRGYPMMPREYPADYRRSDYERRTQT</sequence>
<keyword evidence="12" id="KW-0804">Transcription</keyword>
<dbReference type="GO" id="GO:0003682">
    <property type="term" value="F:chromatin binding"/>
    <property type="evidence" value="ECO:0007669"/>
    <property type="project" value="TreeGrafter"/>
</dbReference>
<comment type="catalytic activity">
    <reaction evidence="14">
        <text>ATP + H2O = ADP + phosphate + H(+)</text>
        <dbReference type="Rhea" id="RHEA:13065"/>
        <dbReference type="ChEBI" id="CHEBI:15377"/>
        <dbReference type="ChEBI" id="CHEBI:15378"/>
        <dbReference type="ChEBI" id="CHEBI:30616"/>
        <dbReference type="ChEBI" id="CHEBI:43474"/>
        <dbReference type="ChEBI" id="CHEBI:456216"/>
    </reaction>
</comment>
<keyword evidence="7" id="KW-0378">Hydrolase</keyword>
<evidence type="ECO:0000313" key="22">
    <source>
        <dbReference type="Proteomes" id="UP001500889"/>
    </source>
</evidence>
<feature type="compositionally biased region" description="Low complexity" evidence="17">
    <location>
        <begin position="188"/>
        <end position="201"/>
    </location>
</feature>